<feature type="region of interest" description="Disordered" evidence="1">
    <location>
        <begin position="1"/>
        <end position="74"/>
    </location>
</feature>
<name>A0AAP0E2L7_9MAGN</name>
<evidence type="ECO:0000256" key="1">
    <source>
        <dbReference type="SAM" id="MobiDB-lite"/>
    </source>
</evidence>
<organism evidence="2 3">
    <name type="scientific">Stephania cephalantha</name>
    <dbReference type="NCBI Taxonomy" id="152367"/>
    <lineage>
        <taxon>Eukaryota</taxon>
        <taxon>Viridiplantae</taxon>
        <taxon>Streptophyta</taxon>
        <taxon>Embryophyta</taxon>
        <taxon>Tracheophyta</taxon>
        <taxon>Spermatophyta</taxon>
        <taxon>Magnoliopsida</taxon>
        <taxon>Ranunculales</taxon>
        <taxon>Menispermaceae</taxon>
        <taxon>Menispermoideae</taxon>
        <taxon>Cissampelideae</taxon>
        <taxon>Stephania</taxon>
    </lineage>
</organism>
<accession>A0AAP0E2L7</accession>
<comment type="caution">
    <text evidence="2">The sequence shown here is derived from an EMBL/GenBank/DDBJ whole genome shotgun (WGS) entry which is preliminary data.</text>
</comment>
<sequence>MTQRREQPGSSDGGQRGGERCERCLQRQEWRDCRIGGGVAPAATPASDSGSAGEGQAAPASGSGGATVVSTAAW</sequence>
<dbReference type="Proteomes" id="UP001419268">
    <property type="component" value="Unassembled WGS sequence"/>
</dbReference>
<dbReference type="EMBL" id="JBBNAG010000013">
    <property type="protein sequence ID" value="KAK9083677.1"/>
    <property type="molecule type" value="Genomic_DNA"/>
</dbReference>
<protein>
    <submittedName>
        <fullName evidence="2">Uncharacterized protein</fullName>
    </submittedName>
</protein>
<gene>
    <name evidence="2" type="ORF">Scep_030148</name>
</gene>
<dbReference type="AlphaFoldDB" id="A0AAP0E2L7"/>
<keyword evidence="3" id="KW-1185">Reference proteome</keyword>
<feature type="compositionally biased region" description="Low complexity" evidence="1">
    <location>
        <begin position="49"/>
        <end position="74"/>
    </location>
</feature>
<reference evidence="2 3" key="1">
    <citation type="submission" date="2024-01" db="EMBL/GenBank/DDBJ databases">
        <title>Genome assemblies of Stephania.</title>
        <authorList>
            <person name="Yang L."/>
        </authorList>
    </citation>
    <scope>NUCLEOTIDE SEQUENCE [LARGE SCALE GENOMIC DNA]</scope>
    <source>
        <strain evidence="2">JXDWG</strain>
        <tissue evidence="2">Leaf</tissue>
    </source>
</reference>
<proteinExistence type="predicted"/>
<evidence type="ECO:0000313" key="3">
    <source>
        <dbReference type="Proteomes" id="UP001419268"/>
    </source>
</evidence>
<evidence type="ECO:0000313" key="2">
    <source>
        <dbReference type="EMBL" id="KAK9083677.1"/>
    </source>
</evidence>
<feature type="compositionally biased region" description="Basic and acidic residues" evidence="1">
    <location>
        <begin position="17"/>
        <end position="34"/>
    </location>
</feature>